<dbReference type="VEuPathDB" id="FungiDB:PHYBLDRAFT_150641"/>
<sequence>MCFEGSDVLAEMRSVESLHQFEGNRYCFKGPNVFRDLPTLTSPAFFGLDEIHLLGHDIHKQLYIALGSKFQISSEIAHNEDQQQQQQQQEQQQQIYTFSLNVPIAKIDNAISKSRADIPAIFTGSWRSLEETTGRQKAVNWLDFLLFVVPTVVVKNFVLSNTREVVMNLVNACSIAQQWKLFNHIYKSITHWHSFLRNEIEEKRLKPTIFIINQHMLVHLEYIMREMGTLRAFSCRLIEPTIGLYRTAIRSRKKSGKNMDNILFCKAGIQHCLRGRSAVLRPTNRKTSNFEVAIDDVAGPQLWSSPTRMSLGAVARETGINHNNLVGQIASLWGQDNQTLFAENEEHLCGAWASNEEMFPVWESQTIGEMKMVEVKSIRGMAGLVHNINNETIRHVVFPHPRHYE</sequence>
<evidence type="ECO:0008006" key="3">
    <source>
        <dbReference type="Google" id="ProtNLM"/>
    </source>
</evidence>
<evidence type="ECO:0000313" key="2">
    <source>
        <dbReference type="Proteomes" id="UP000077315"/>
    </source>
</evidence>
<dbReference type="AlphaFoldDB" id="A0A163D3L1"/>
<dbReference type="InParanoid" id="A0A163D3L1"/>
<keyword evidence="2" id="KW-1185">Reference proteome</keyword>
<proteinExistence type="predicted"/>
<organism evidence="1 2">
    <name type="scientific">Phycomyces blakesleeanus (strain ATCC 8743b / DSM 1359 / FGSC 10004 / NBRC 33097 / NRRL 1555)</name>
    <dbReference type="NCBI Taxonomy" id="763407"/>
    <lineage>
        <taxon>Eukaryota</taxon>
        <taxon>Fungi</taxon>
        <taxon>Fungi incertae sedis</taxon>
        <taxon>Mucoromycota</taxon>
        <taxon>Mucoromycotina</taxon>
        <taxon>Mucoromycetes</taxon>
        <taxon>Mucorales</taxon>
        <taxon>Phycomycetaceae</taxon>
        <taxon>Phycomyces</taxon>
    </lineage>
</organism>
<gene>
    <name evidence="1" type="ORF">PHYBLDRAFT_150641</name>
</gene>
<dbReference type="OrthoDB" id="2289822at2759"/>
<accession>A0A163D3L1</accession>
<dbReference type="Proteomes" id="UP000077315">
    <property type="component" value="Unassembled WGS sequence"/>
</dbReference>
<protein>
    <recommendedName>
        <fullName evidence="3">DUF4218 domain-containing protein</fullName>
    </recommendedName>
</protein>
<reference evidence="2" key="1">
    <citation type="submission" date="2015-06" db="EMBL/GenBank/DDBJ databases">
        <title>Expansion of signal transduction pathways in fungi by whole-genome duplication.</title>
        <authorList>
            <consortium name="DOE Joint Genome Institute"/>
            <person name="Corrochano L.M."/>
            <person name="Kuo A."/>
            <person name="Marcet-Houben M."/>
            <person name="Polaino S."/>
            <person name="Salamov A."/>
            <person name="Villalobos J.M."/>
            <person name="Alvarez M.I."/>
            <person name="Avalos J."/>
            <person name="Benito E.P."/>
            <person name="Benoit I."/>
            <person name="Burger G."/>
            <person name="Camino L.P."/>
            <person name="Canovas D."/>
            <person name="Cerda-Olmedo E."/>
            <person name="Cheng J.-F."/>
            <person name="Dominguez A."/>
            <person name="Elias M."/>
            <person name="Eslava A.P."/>
            <person name="Glaser F."/>
            <person name="Grimwood J."/>
            <person name="Gutierrez G."/>
            <person name="Heitman J."/>
            <person name="Henrissat B."/>
            <person name="Iturriaga E.A."/>
            <person name="Lang B.F."/>
            <person name="Lavin J.L."/>
            <person name="Lee S."/>
            <person name="Li W."/>
            <person name="Lindquist E."/>
            <person name="Lopez-Garcia S."/>
            <person name="Luque E.M."/>
            <person name="Marcos A.T."/>
            <person name="Martin J."/>
            <person name="McCluskey K."/>
            <person name="Medina H.R."/>
            <person name="Miralles-Duran A."/>
            <person name="Miyazaki A."/>
            <person name="Munoz-Torres E."/>
            <person name="Oguiza J.A."/>
            <person name="Ohm R."/>
            <person name="Olmedo M."/>
            <person name="Orejas M."/>
            <person name="Ortiz-Castellanos L."/>
            <person name="Pisabarro A.G."/>
            <person name="Rodriguez-Romero J."/>
            <person name="Ruiz-Herrera J."/>
            <person name="Ruiz-Vazquez R."/>
            <person name="Sanz C."/>
            <person name="Schackwitz W."/>
            <person name="Schmutz J."/>
            <person name="Shahriari M."/>
            <person name="Shelest E."/>
            <person name="Silva-Franco F."/>
            <person name="Soanes D."/>
            <person name="Syed K."/>
            <person name="Tagua V.G."/>
            <person name="Talbot N.J."/>
            <person name="Thon M."/>
            <person name="De vries R.P."/>
            <person name="Wiebenga A."/>
            <person name="Yadav J.S."/>
            <person name="Braun E.L."/>
            <person name="Baker S."/>
            <person name="Garre V."/>
            <person name="Horwitz B."/>
            <person name="Torres-Martinez S."/>
            <person name="Idnurm A."/>
            <person name="Herrera-Estrella A."/>
            <person name="Gabaldon T."/>
            <person name="Grigoriev I.V."/>
        </authorList>
    </citation>
    <scope>NUCLEOTIDE SEQUENCE [LARGE SCALE GENOMIC DNA]</scope>
    <source>
        <strain evidence="2">NRRL 1555(-)</strain>
    </source>
</reference>
<dbReference type="GeneID" id="28993430"/>
<dbReference type="EMBL" id="KV440995">
    <property type="protein sequence ID" value="OAD68470.1"/>
    <property type="molecule type" value="Genomic_DNA"/>
</dbReference>
<evidence type="ECO:0000313" key="1">
    <source>
        <dbReference type="EMBL" id="OAD68470.1"/>
    </source>
</evidence>
<name>A0A163D3L1_PHYB8</name>
<dbReference type="RefSeq" id="XP_018286510.1">
    <property type="nucleotide sequence ID" value="XM_018432524.1"/>
</dbReference>